<organism evidence="12 13">
    <name type="scientific">Pseudoxanthomonas composti</name>
    <dbReference type="NCBI Taxonomy" id="2137479"/>
    <lineage>
        <taxon>Bacteria</taxon>
        <taxon>Pseudomonadati</taxon>
        <taxon>Pseudomonadota</taxon>
        <taxon>Gammaproteobacteria</taxon>
        <taxon>Lysobacterales</taxon>
        <taxon>Lysobacteraceae</taxon>
        <taxon>Pseudoxanthomonas</taxon>
    </lineage>
</organism>
<dbReference type="InterPro" id="IPR003820">
    <property type="entry name" value="KdpC"/>
</dbReference>
<reference evidence="12 13" key="1">
    <citation type="submission" date="2019-01" db="EMBL/GenBank/DDBJ databases">
        <title>Pseudoxanthomonas composti sp. nov., isolated from compost.</title>
        <authorList>
            <person name="Yang G."/>
        </authorList>
    </citation>
    <scope>NUCLEOTIDE SEQUENCE [LARGE SCALE GENOMIC DNA]</scope>
    <source>
        <strain evidence="12 13">GSS15</strain>
    </source>
</reference>
<evidence type="ECO:0000256" key="3">
    <source>
        <dbReference type="ARBA" id="ARBA00022538"/>
    </source>
</evidence>
<dbReference type="GO" id="GO:0005524">
    <property type="term" value="F:ATP binding"/>
    <property type="evidence" value="ECO:0007669"/>
    <property type="project" value="UniProtKB-UniRule"/>
</dbReference>
<dbReference type="EMBL" id="SAWZ01000003">
    <property type="protein sequence ID" value="RXR06425.1"/>
    <property type="molecule type" value="Genomic_DNA"/>
</dbReference>
<evidence type="ECO:0000313" key="12">
    <source>
        <dbReference type="EMBL" id="RXR06425.1"/>
    </source>
</evidence>
<dbReference type="PANTHER" id="PTHR30042">
    <property type="entry name" value="POTASSIUM-TRANSPORTING ATPASE C CHAIN"/>
    <property type="match status" value="1"/>
</dbReference>
<comment type="subcellular location">
    <subcellularLocation>
        <location evidence="11">Cell membrane</location>
        <topology evidence="11">Single-pass membrane protein</topology>
    </subcellularLocation>
</comment>
<sequence length="200" mass="20804">MHAVSLPDSKAHLRPALGLLLLTLAGCGLLYAQAATRLTGALFPAQANGSLVLRDGKPVGSLLVAQPFSGDGWFQPRPSAAGYNPMAAAGSNQARSNPALRARIDAAIAEVAQREGVAPSQVPVDLVTQSGGGLDPHLTPAAARIQIARVARTRGLDDRQVETLVQAATEPALWGVFGQPRVNVLELNLAVEALARSDTR</sequence>
<keyword evidence="12" id="KW-0378">Hydrolase</keyword>
<keyword evidence="3 11" id="KW-0633">Potassium transport</keyword>
<keyword evidence="1 11" id="KW-0813">Transport</keyword>
<dbReference type="PANTHER" id="PTHR30042:SF2">
    <property type="entry name" value="POTASSIUM-TRANSPORTING ATPASE KDPC SUBUNIT"/>
    <property type="match status" value="1"/>
</dbReference>
<evidence type="ECO:0000256" key="6">
    <source>
        <dbReference type="ARBA" id="ARBA00022840"/>
    </source>
</evidence>
<keyword evidence="13" id="KW-1185">Reference proteome</keyword>
<evidence type="ECO:0000256" key="9">
    <source>
        <dbReference type="ARBA" id="ARBA00023065"/>
    </source>
</evidence>
<dbReference type="GO" id="GO:0008556">
    <property type="term" value="F:P-type potassium transmembrane transporter activity"/>
    <property type="evidence" value="ECO:0007669"/>
    <property type="project" value="InterPro"/>
</dbReference>
<keyword evidence="2 11" id="KW-1003">Cell membrane</keyword>
<evidence type="ECO:0000256" key="4">
    <source>
        <dbReference type="ARBA" id="ARBA00022692"/>
    </source>
</evidence>
<dbReference type="GO" id="GO:0016787">
    <property type="term" value="F:hydrolase activity"/>
    <property type="evidence" value="ECO:0007669"/>
    <property type="project" value="UniProtKB-KW"/>
</dbReference>
<protein>
    <recommendedName>
        <fullName evidence="11">Potassium-transporting ATPase KdpC subunit</fullName>
    </recommendedName>
    <alternativeName>
        <fullName evidence="11">ATP phosphohydrolase [potassium-transporting] C chain</fullName>
    </alternativeName>
    <alternativeName>
        <fullName evidence="11">Potassium-binding and translocating subunit C</fullName>
    </alternativeName>
    <alternativeName>
        <fullName evidence="11">Potassium-translocating ATPase C chain</fullName>
    </alternativeName>
</protein>
<name>A0A4Q1JW81_9GAMM</name>
<dbReference type="HAMAP" id="MF_00276">
    <property type="entry name" value="KdpC"/>
    <property type="match status" value="1"/>
</dbReference>
<keyword evidence="7 11" id="KW-0630">Potassium</keyword>
<dbReference type="AlphaFoldDB" id="A0A4Q1JW81"/>
<keyword evidence="6 11" id="KW-0067">ATP-binding</keyword>
<evidence type="ECO:0000256" key="10">
    <source>
        <dbReference type="ARBA" id="ARBA00023136"/>
    </source>
</evidence>
<dbReference type="Pfam" id="PF02669">
    <property type="entry name" value="KdpC"/>
    <property type="match status" value="1"/>
</dbReference>
<dbReference type="PIRSF" id="PIRSF001296">
    <property type="entry name" value="K_ATPase_KdpC"/>
    <property type="match status" value="1"/>
</dbReference>
<comment type="similarity">
    <text evidence="11">Belongs to the KdpC family.</text>
</comment>
<dbReference type="NCBIfam" id="NF001454">
    <property type="entry name" value="PRK00315.1"/>
    <property type="match status" value="1"/>
</dbReference>
<dbReference type="RefSeq" id="WP_129470532.1">
    <property type="nucleotide sequence ID" value="NZ_SAWZ01000003.1"/>
</dbReference>
<evidence type="ECO:0000256" key="2">
    <source>
        <dbReference type="ARBA" id="ARBA00022475"/>
    </source>
</evidence>
<evidence type="ECO:0000256" key="5">
    <source>
        <dbReference type="ARBA" id="ARBA00022741"/>
    </source>
</evidence>
<keyword evidence="4 11" id="KW-0812">Transmembrane</keyword>
<comment type="function">
    <text evidence="11">Part of the high-affinity ATP-driven potassium transport (or Kdp) system, which catalyzes the hydrolysis of ATP coupled with the electrogenic transport of potassium into the cytoplasm. This subunit acts as a catalytic chaperone that increases the ATP-binding affinity of the ATP-hydrolyzing subunit KdpB by the formation of a transient KdpB/KdpC/ATP ternary complex.</text>
</comment>
<dbReference type="Proteomes" id="UP000289784">
    <property type="component" value="Unassembled WGS sequence"/>
</dbReference>
<dbReference type="NCBIfam" id="TIGR00681">
    <property type="entry name" value="kdpC"/>
    <property type="match status" value="1"/>
</dbReference>
<keyword evidence="8 11" id="KW-1133">Transmembrane helix</keyword>
<accession>A0A4Q1JW81</accession>
<comment type="caution">
    <text evidence="12">The sequence shown here is derived from an EMBL/GenBank/DDBJ whole genome shotgun (WGS) entry which is preliminary data.</text>
</comment>
<evidence type="ECO:0000256" key="1">
    <source>
        <dbReference type="ARBA" id="ARBA00022448"/>
    </source>
</evidence>
<dbReference type="GO" id="GO:0005886">
    <property type="term" value="C:plasma membrane"/>
    <property type="evidence" value="ECO:0007669"/>
    <property type="project" value="UniProtKB-SubCell"/>
</dbReference>
<evidence type="ECO:0000256" key="11">
    <source>
        <dbReference type="HAMAP-Rule" id="MF_00276"/>
    </source>
</evidence>
<evidence type="ECO:0000313" key="13">
    <source>
        <dbReference type="Proteomes" id="UP000289784"/>
    </source>
</evidence>
<proteinExistence type="inferred from homology"/>
<comment type="subunit">
    <text evidence="11">The system is composed of three essential subunits: KdpA, KdpB and KdpC.</text>
</comment>
<keyword evidence="9 11" id="KW-0406">Ion transport</keyword>
<evidence type="ECO:0000256" key="7">
    <source>
        <dbReference type="ARBA" id="ARBA00022958"/>
    </source>
</evidence>
<dbReference type="OrthoDB" id="9788285at2"/>
<keyword evidence="10 11" id="KW-0472">Membrane</keyword>
<keyword evidence="5 11" id="KW-0547">Nucleotide-binding</keyword>
<gene>
    <name evidence="11 12" type="primary">kdpC</name>
    <name evidence="12" type="ORF">EPA99_07185</name>
</gene>
<evidence type="ECO:0000256" key="8">
    <source>
        <dbReference type="ARBA" id="ARBA00022989"/>
    </source>
</evidence>